<dbReference type="InterPro" id="IPR012340">
    <property type="entry name" value="NA-bd_OB-fold"/>
</dbReference>
<evidence type="ECO:0000313" key="2">
    <source>
        <dbReference type="Proteomes" id="UP000823629"/>
    </source>
</evidence>
<dbReference type="Gene3D" id="3.30.1940.10">
    <property type="entry name" value="YtpR-like"/>
    <property type="match status" value="1"/>
</dbReference>
<organism evidence="1 2">
    <name type="scientific">Candidatus Scatoplasma merdavium</name>
    <dbReference type="NCBI Taxonomy" id="2840932"/>
    <lineage>
        <taxon>Bacteria</taxon>
        <taxon>Bacillati</taxon>
        <taxon>Bacillota</taxon>
        <taxon>Bacilli</taxon>
        <taxon>Bacillales</taxon>
        <taxon>Candidatus Scatoplasma</taxon>
    </lineage>
</organism>
<proteinExistence type="predicted"/>
<evidence type="ECO:0000313" key="1">
    <source>
        <dbReference type="EMBL" id="MBO8414251.1"/>
    </source>
</evidence>
<dbReference type="EMBL" id="JADING010000059">
    <property type="protein sequence ID" value="MBO8414251.1"/>
    <property type="molecule type" value="Genomic_DNA"/>
</dbReference>
<accession>A0A9D9D5M9</accession>
<sequence length="168" mass="18939">MIYYLGLYFNYDAFKDCLILVANNSVSPNRVVKKDDVVGLYFNDELIGINIFNSFSYFKLRLKGLLVSYNSQLDNLISSLVKEKLNEDVHLADSSYYLGKIVSKNGDLYTVKLSTETALASSLESISSTEVVLLKKEAFFETGERVSDFIDESASYLIIGEEVSQFDD</sequence>
<protein>
    <submittedName>
        <fullName evidence="1">Uncharacterized protein</fullName>
    </submittedName>
</protein>
<dbReference type="Gene3D" id="2.40.50.140">
    <property type="entry name" value="Nucleic acid-binding proteins"/>
    <property type="match status" value="1"/>
</dbReference>
<reference evidence="1" key="1">
    <citation type="submission" date="2020-10" db="EMBL/GenBank/DDBJ databases">
        <authorList>
            <person name="Gilroy R."/>
        </authorList>
    </citation>
    <scope>NUCLEOTIDE SEQUENCE</scope>
    <source>
        <strain evidence="1">1748</strain>
    </source>
</reference>
<name>A0A9D9D5M9_9BACL</name>
<dbReference type="AlphaFoldDB" id="A0A9D9D5M9"/>
<dbReference type="InterPro" id="IPR037154">
    <property type="entry name" value="YtpR-like_sf"/>
</dbReference>
<dbReference type="Proteomes" id="UP000823629">
    <property type="component" value="Unassembled WGS sequence"/>
</dbReference>
<reference evidence="1" key="2">
    <citation type="journal article" date="2021" name="PeerJ">
        <title>Extensive microbial diversity within the chicken gut microbiome revealed by metagenomics and culture.</title>
        <authorList>
            <person name="Gilroy R."/>
            <person name="Ravi A."/>
            <person name="Getino M."/>
            <person name="Pursley I."/>
            <person name="Horton D.L."/>
            <person name="Alikhan N.F."/>
            <person name="Baker D."/>
            <person name="Gharbi K."/>
            <person name="Hall N."/>
            <person name="Watson M."/>
            <person name="Adriaenssens E.M."/>
            <person name="Foster-Nyarko E."/>
            <person name="Jarju S."/>
            <person name="Secka A."/>
            <person name="Antonio M."/>
            <person name="Oren A."/>
            <person name="Chaudhuri R.R."/>
            <person name="La Ragione R."/>
            <person name="Hildebrand F."/>
            <person name="Pallen M.J."/>
        </authorList>
    </citation>
    <scope>NUCLEOTIDE SEQUENCE</scope>
    <source>
        <strain evidence="1">1748</strain>
    </source>
</reference>
<comment type="caution">
    <text evidence="1">The sequence shown here is derived from an EMBL/GenBank/DDBJ whole genome shotgun (WGS) entry which is preliminary data.</text>
</comment>
<gene>
    <name evidence="1" type="ORF">IAC78_02060</name>
</gene>